<dbReference type="GO" id="GO:0003677">
    <property type="term" value="F:DNA binding"/>
    <property type="evidence" value="ECO:0007669"/>
    <property type="project" value="UniProtKB-KW"/>
</dbReference>
<evidence type="ECO:0000313" key="5">
    <source>
        <dbReference type="Proteomes" id="UP000194469"/>
    </source>
</evidence>
<dbReference type="GO" id="GO:0003700">
    <property type="term" value="F:DNA-binding transcription factor activity"/>
    <property type="evidence" value="ECO:0007669"/>
    <property type="project" value="TreeGrafter"/>
</dbReference>
<dbReference type="SUPFAM" id="SSF47413">
    <property type="entry name" value="lambda repressor-like DNA-binding domains"/>
    <property type="match status" value="1"/>
</dbReference>
<dbReference type="Pfam" id="PF13560">
    <property type="entry name" value="HTH_31"/>
    <property type="match status" value="1"/>
</dbReference>
<dbReference type="PROSITE" id="PS50943">
    <property type="entry name" value="HTH_CROC1"/>
    <property type="match status" value="1"/>
</dbReference>
<accession>A0A1Y6EU09</accession>
<dbReference type="Gene3D" id="1.10.260.40">
    <property type="entry name" value="lambda repressor-like DNA-binding domains"/>
    <property type="match status" value="1"/>
</dbReference>
<dbReference type="Pfam" id="PF07238">
    <property type="entry name" value="PilZ"/>
    <property type="match status" value="1"/>
</dbReference>
<gene>
    <name evidence="4" type="ORF">SAMN06295984_1458</name>
</gene>
<dbReference type="InterPro" id="IPR050807">
    <property type="entry name" value="TransReg_Diox_bact_type"/>
</dbReference>
<dbReference type="InterPro" id="IPR009875">
    <property type="entry name" value="PilZ_domain"/>
</dbReference>
<dbReference type="PANTHER" id="PTHR46797">
    <property type="entry name" value="HTH-TYPE TRANSCRIPTIONAL REGULATOR"/>
    <property type="match status" value="1"/>
</dbReference>
<dbReference type="SUPFAM" id="SSF141371">
    <property type="entry name" value="PilZ domain-like"/>
    <property type="match status" value="1"/>
</dbReference>
<keyword evidence="5" id="KW-1185">Reference proteome</keyword>
<dbReference type="PANTHER" id="PTHR46797:SF1">
    <property type="entry name" value="METHYLPHOSPHONATE SYNTHASE"/>
    <property type="match status" value="1"/>
</dbReference>
<dbReference type="AlphaFoldDB" id="A0A1Y6EU09"/>
<dbReference type="InterPro" id="IPR001387">
    <property type="entry name" value="Cro/C1-type_HTH"/>
</dbReference>
<dbReference type="GO" id="GO:0005829">
    <property type="term" value="C:cytosol"/>
    <property type="evidence" value="ECO:0007669"/>
    <property type="project" value="TreeGrafter"/>
</dbReference>
<feature type="domain" description="HTH cro/C1-type" evidence="3">
    <location>
        <begin position="189"/>
        <end position="243"/>
    </location>
</feature>
<sequence length="295" mass="31224">MSSLPRRASAPRNPAGPSAGLFAHVLGSPRLPHESDETSVRINPSLTLRCDKQPPMVIHGTMVEPPAGEGQQRADRLRLNLAVEGAVAPGQGTEVIVHNLSVSGVLIETAADLMMGQDITIALPEAGDVVASVVWQSERLYGCRFRQPLPRAALSAARLRNPLPSDFDPADRAEADTDADAEETLGARLRRLRQARGLSLAGLAQAAGLSKPSIWAWENGTTAPRRTSLLALARALDVPEQQLTGVAAMVGLRASARAEADAESDMLKVEIAAARRRIALAAGVDAASVRIMIEL</sequence>
<dbReference type="SMART" id="SM00530">
    <property type="entry name" value="HTH_XRE"/>
    <property type="match status" value="1"/>
</dbReference>
<proteinExistence type="predicted"/>
<feature type="region of interest" description="Disordered" evidence="2">
    <location>
        <begin position="1"/>
        <end position="22"/>
    </location>
</feature>
<dbReference type="EMBL" id="FXWL01000001">
    <property type="protein sequence ID" value="SMQ66218.1"/>
    <property type="molecule type" value="Genomic_DNA"/>
</dbReference>
<protein>
    <submittedName>
        <fullName evidence="4">PilZ domain-containing protein</fullName>
    </submittedName>
</protein>
<keyword evidence="1" id="KW-0238">DNA-binding</keyword>
<dbReference type="InterPro" id="IPR010982">
    <property type="entry name" value="Lambda_DNA-bd_dom_sf"/>
</dbReference>
<evidence type="ECO:0000313" key="4">
    <source>
        <dbReference type="EMBL" id="SMQ66218.1"/>
    </source>
</evidence>
<dbReference type="CDD" id="cd00093">
    <property type="entry name" value="HTH_XRE"/>
    <property type="match status" value="1"/>
</dbReference>
<evidence type="ECO:0000256" key="1">
    <source>
        <dbReference type="ARBA" id="ARBA00023125"/>
    </source>
</evidence>
<dbReference type="RefSeq" id="WP_086456525.1">
    <property type="nucleotide sequence ID" value="NZ_JBHUNO010000001.1"/>
</dbReference>
<name>A0A1Y6EU09_9SPHN</name>
<dbReference type="Proteomes" id="UP000194469">
    <property type="component" value="Unassembled WGS sequence"/>
</dbReference>
<evidence type="ECO:0000256" key="2">
    <source>
        <dbReference type="SAM" id="MobiDB-lite"/>
    </source>
</evidence>
<evidence type="ECO:0000259" key="3">
    <source>
        <dbReference type="PROSITE" id="PS50943"/>
    </source>
</evidence>
<dbReference type="GO" id="GO:0035438">
    <property type="term" value="F:cyclic-di-GMP binding"/>
    <property type="evidence" value="ECO:0007669"/>
    <property type="project" value="InterPro"/>
</dbReference>
<organism evidence="4 5">
    <name type="scientific">Sphingopyxis terrae subsp. ummariensis</name>
    <dbReference type="NCBI Taxonomy" id="429001"/>
    <lineage>
        <taxon>Bacteria</taxon>
        <taxon>Pseudomonadati</taxon>
        <taxon>Pseudomonadota</taxon>
        <taxon>Alphaproteobacteria</taxon>
        <taxon>Sphingomonadales</taxon>
        <taxon>Sphingomonadaceae</taxon>
        <taxon>Sphingopyxis</taxon>
    </lineage>
</organism>
<reference evidence="5" key="1">
    <citation type="submission" date="2017-04" db="EMBL/GenBank/DDBJ databases">
        <authorList>
            <person name="Varghese N."/>
            <person name="Submissions S."/>
        </authorList>
    </citation>
    <scope>NUCLEOTIDE SEQUENCE [LARGE SCALE GENOMIC DNA]</scope>
    <source>
        <strain evidence="5">UI2</strain>
    </source>
</reference>